<keyword evidence="6" id="KW-1185">Reference proteome</keyword>
<comment type="caution">
    <text evidence="2">The sequence shown here is derived from an EMBL/GenBank/DDBJ whole genome shotgun (WGS) entry which is preliminary data.</text>
</comment>
<dbReference type="EMBL" id="CAJOBC010052526">
    <property type="protein sequence ID" value="CAF4182400.1"/>
    <property type="molecule type" value="Genomic_DNA"/>
</dbReference>
<dbReference type="AlphaFoldDB" id="A0A815FRV6"/>
<sequence>MDATAFQAQRAAYFRKLDELRAAHYILYYHDETWLKKYEEKTFIWFDDEGYGPEHAEAYFKHVKKHEQAFQTADKLVEEMETDLVDDDDEGAKESGEENEEE</sequence>
<dbReference type="EMBL" id="CAJNOK010034943">
    <property type="protein sequence ID" value="CAF1508832.1"/>
    <property type="molecule type" value="Genomic_DNA"/>
</dbReference>
<gene>
    <name evidence="2" type="ORF">GPM918_LOCUS29892</name>
    <name evidence="3" type="ORF">OVA965_LOCUS37280</name>
    <name evidence="4" type="ORF">SRO942_LOCUS30488</name>
    <name evidence="5" type="ORF">TMI583_LOCUS38346</name>
</gene>
<evidence type="ECO:0000313" key="6">
    <source>
        <dbReference type="Proteomes" id="UP000663829"/>
    </source>
</evidence>
<evidence type="ECO:0000313" key="2">
    <source>
        <dbReference type="EMBL" id="CAF1329839.1"/>
    </source>
</evidence>
<evidence type="ECO:0000313" key="5">
    <source>
        <dbReference type="EMBL" id="CAF4296830.1"/>
    </source>
</evidence>
<feature type="region of interest" description="Disordered" evidence="1">
    <location>
        <begin position="82"/>
        <end position="102"/>
    </location>
</feature>
<dbReference type="Proteomes" id="UP000677228">
    <property type="component" value="Unassembled WGS sequence"/>
</dbReference>
<evidence type="ECO:0000256" key="1">
    <source>
        <dbReference type="SAM" id="MobiDB-lite"/>
    </source>
</evidence>
<dbReference type="Proteomes" id="UP000682733">
    <property type="component" value="Unassembled WGS sequence"/>
</dbReference>
<proteinExistence type="predicted"/>
<protein>
    <submittedName>
        <fullName evidence="2">Uncharacterized protein</fullName>
    </submittedName>
</protein>
<reference evidence="2" key="1">
    <citation type="submission" date="2021-02" db="EMBL/GenBank/DDBJ databases">
        <authorList>
            <person name="Nowell W R."/>
        </authorList>
    </citation>
    <scope>NUCLEOTIDE SEQUENCE</scope>
</reference>
<name>A0A815FRV6_9BILA</name>
<evidence type="ECO:0000313" key="3">
    <source>
        <dbReference type="EMBL" id="CAF1508832.1"/>
    </source>
</evidence>
<dbReference type="EMBL" id="CAJOBA010056998">
    <property type="protein sequence ID" value="CAF4296830.1"/>
    <property type="molecule type" value="Genomic_DNA"/>
</dbReference>
<organism evidence="2 6">
    <name type="scientific">Didymodactylos carnosus</name>
    <dbReference type="NCBI Taxonomy" id="1234261"/>
    <lineage>
        <taxon>Eukaryota</taxon>
        <taxon>Metazoa</taxon>
        <taxon>Spiralia</taxon>
        <taxon>Gnathifera</taxon>
        <taxon>Rotifera</taxon>
        <taxon>Eurotatoria</taxon>
        <taxon>Bdelloidea</taxon>
        <taxon>Philodinida</taxon>
        <taxon>Philodinidae</taxon>
        <taxon>Didymodactylos</taxon>
    </lineage>
</organism>
<dbReference type="Proteomes" id="UP000681722">
    <property type="component" value="Unassembled WGS sequence"/>
</dbReference>
<dbReference type="Proteomes" id="UP000663829">
    <property type="component" value="Unassembled WGS sequence"/>
</dbReference>
<dbReference type="EMBL" id="CAJNOQ010013846">
    <property type="protein sequence ID" value="CAF1329839.1"/>
    <property type="molecule type" value="Genomic_DNA"/>
</dbReference>
<accession>A0A815FRV6</accession>
<evidence type="ECO:0000313" key="4">
    <source>
        <dbReference type="EMBL" id="CAF4182400.1"/>
    </source>
</evidence>